<gene>
    <name evidence="1" type="ORF">H9894_10915</name>
</gene>
<proteinExistence type="predicted"/>
<dbReference type="AlphaFoldDB" id="A0A9D1PZZ8"/>
<accession>A0A9D1PZZ8</accession>
<dbReference type="Proteomes" id="UP000886752">
    <property type="component" value="Unassembled WGS sequence"/>
</dbReference>
<comment type="caution">
    <text evidence="1">The sequence shown here is derived from an EMBL/GenBank/DDBJ whole genome shotgun (WGS) entry which is preliminary data.</text>
</comment>
<evidence type="ECO:0000313" key="1">
    <source>
        <dbReference type="EMBL" id="HIW01678.1"/>
    </source>
</evidence>
<organism evidence="1 2">
    <name type="scientific">Candidatus Desulfovibrio intestinipullorum</name>
    <dbReference type="NCBI Taxonomy" id="2838536"/>
    <lineage>
        <taxon>Bacteria</taxon>
        <taxon>Pseudomonadati</taxon>
        <taxon>Thermodesulfobacteriota</taxon>
        <taxon>Desulfovibrionia</taxon>
        <taxon>Desulfovibrionales</taxon>
        <taxon>Desulfovibrionaceae</taxon>
        <taxon>Desulfovibrio</taxon>
    </lineage>
</organism>
<dbReference type="EMBL" id="DXHV01000086">
    <property type="protein sequence ID" value="HIW01678.1"/>
    <property type="molecule type" value="Genomic_DNA"/>
</dbReference>
<reference evidence="1" key="1">
    <citation type="journal article" date="2021" name="PeerJ">
        <title>Extensive microbial diversity within the chicken gut microbiome revealed by metagenomics and culture.</title>
        <authorList>
            <person name="Gilroy R."/>
            <person name="Ravi A."/>
            <person name="Getino M."/>
            <person name="Pursley I."/>
            <person name="Horton D.L."/>
            <person name="Alikhan N.F."/>
            <person name="Baker D."/>
            <person name="Gharbi K."/>
            <person name="Hall N."/>
            <person name="Watson M."/>
            <person name="Adriaenssens E.M."/>
            <person name="Foster-Nyarko E."/>
            <person name="Jarju S."/>
            <person name="Secka A."/>
            <person name="Antonio M."/>
            <person name="Oren A."/>
            <person name="Chaudhuri R.R."/>
            <person name="La Ragione R."/>
            <person name="Hildebrand F."/>
            <person name="Pallen M.J."/>
        </authorList>
    </citation>
    <scope>NUCLEOTIDE SEQUENCE</scope>
    <source>
        <strain evidence="1">ChiHecec2B26-446</strain>
    </source>
</reference>
<reference evidence="1" key="2">
    <citation type="submission" date="2021-04" db="EMBL/GenBank/DDBJ databases">
        <authorList>
            <person name="Gilroy R."/>
        </authorList>
    </citation>
    <scope>NUCLEOTIDE SEQUENCE</scope>
    <source>
        <strain evidence="1">ChiHecec2B26-446</strain>
    </source>
</reference>
<evidence type="ECO:0000313" key="2">
    <source>
        <dbReference type="Proteomes" id="UP000886752"/>
    </source>
</evidence>
<sequence>MKNFFLSLAVLIVLLLSLTIGASFFLKNTVEDTTREAILSMAGPGETALEDVQFSPLTREITITGWRTRHQTLEGPTSAHALTVHGTVTFRGILACMPVLGSLFNNADTYVPVLEKLQASNLLWTSADRRCSLSRLELTVVRLRYNLLQQYLSGLRPPFAQSVTGVRVDEVVAGDCRITLRAPLTTTTIRAREAELHNVLGTCAERAVFRDVDLQENGQDTLHCRELTLEEIRVSPALLSELVAQTSSRLRSPKASTHLAEALLANGPLVSKAILRDVRDTQTPPSLTMDQCELLWADNPPLSIETHVRGLTLATRELAAYVPVNWQGMETVQVEADLASSGAENNQQSGLVRIRDLGELRYDFIWHPAQTTLQDLTMTWRDYGFTARLARTITPDAHAASMLLKTMSASLCRADNEEGREQCRKLGDFIDAPGTLTLRTPKGRPVSILEFLTLSGRFGSLFQVEVRPGSATLTKQSEDLFPR</sequence>
<name>A0A9D1PZZ8_9BACT</name>
<protein>
    <submittedName>
        <fullName evidence="1">Uncharacterized protein</fullName>
    </submittedName>
</protein>